<dbReference type="AlphaFoldDB" id="A0A1L9S559"/>
<keyword evidence="2" id="KW-1185">Reference proteome</keyword>
<dbReference type="OrthoDB" id="2790530at2759"/>
<gene>
    <name evidence="1" type="ORF">ASPZODRAFT_137378</name>
</gene>
<evidence type="ECO:0000313" key="2">
    <source>
        <dbReference type="Proteomes" id="UP000184188"/>
    </source>
</evidence>
<organism evidence="1 2">
    <name type="scientific">Penicilliopsis zonata CBS 506.65</name>
    <dbReference type="NCBI Taxonomy" id="1073090"/>
    <lineage>
        <taxon>Eukaryota</taxon>
        <taxon>Fungi</taxon>
        <taxon>Dikarya</taxon>
        <taxon>Ascomycota</taxon>
        <taxon>Pezizomycotina</taxon>
        <taxon>Eurotiomycetes</taxon>
        <taxon>Eurotiomycetidae</taxon>
        <taxon>Eurotiales</taxon>
        <taxon>Aspergillaceae</taxon>
        <taxon>Penicilliopsis</taxon>
    </lineage>
</organism>
<dbReference type="VEuPathDB" id="FungiDB:ASPZODRAFT_137378"/>
<reference evidence="2" key="1">
    <citation type="journal article" date="2017" name="Genome Biol.">
        <title>Comparative genomics reveals high biological diversity and specific adaptations in the industrially and medically important fungal genus Aspergillus.</title>
        <authorList>
            <person name="de Vries R.P."/>
            <person name="Riley R."/>
            <person name="Wiebenga A."/>
            <person name="Aguilar-Osorio G."/>
            <person name="Amillis S."/>
            <person name="Uchima C.A."/>
            <person name="Anderluh G."/>
            <person name="Asadollahi M."/>
            <person name="Askin M."/>
            <person name="Barry K."/>
            <person name="Battaglia E."/>
            <person name="Bayram O."/>
            <person name="Benocci T."/>
            <person name="Braus-Stromeyer S.A."/>
            <person name="Caldana C."/>
            <person name="Canovas D."/>
            <person name="Cerqueira G.C."/>
            <person name="Chen F."/>
            <person name="Chen W."/>
            <person name="Choi C."/>
            <person name="Clum A."/>
            <person name="Dos Santos R.A."/>
            <person name="Damasio A.R."/>
            <person name="Diallinas G."/>
            <person name="Emri T."/>
            <person name="Fekete E."/>
            <person name="Flipphi M."/>
            <person name="Freyberg S."/>
            <person name="Gallo A."/>
            <person name="Gournas C."/>
            <person name="Habgood R."/>
            <person name="Hainaut M."/>
            <person name="Harispe M.L."/>
            <person name="Henrissat B."/>
            <person name="Hilden K.S."/>
            <person name="Hope R."/>
            <person name="Hossain A."/>
            <person name="Karabika E."/>
            <person name="Karaffa L."/>
            <person name="Karanyi Z."/>
            <person name="Krasevec N."/>
            <person name="Kuo A."/>
            <person name="Kusch H."/>
            <person name="LaButti K."/>
            <person name="Lagendijk E.L."/>
            <person name="Lapidus A."/>
            <person name="Levasseur A."/>
            <person name="Lindquist E."/>
            <person name="Lipzen A."/>
            <person name="Logrieco A.F."/>
            <person name="MacCabe A."/>
            <person name="Maekelae M.R."/>
            <person name="Malavazi I."/>
            <person name="Melin P."/>
            <person name="Meyer V."/>
            <person name="Mielnichuk N."/>
            <person name="Miskei M."/>
            <person name="Molnar A.P."/>
            <person name="Mule G."/>
            <person name="Ngan C.Y."/>
            <person name="Orejas M."/>
            <person name="Orosz E."/>
            <person name="Ouedraogo J.P."/>
            <person name="Overkamp K.M."/>
            <person name="Park H.-S."/>
            <person name="Perrone G."/>
            <person name="Piumi F."/>
            <person name="Punt P.J."/>
            <person name="Ram A.F."/>
            <person name="Ramon A."/>
            <person name="Rauscher S."/>
            <person name="Record E."/>
            <person name="Riano-Pachon D.M."/>
            <person name="Robert V."/>
            <person name="Roehrig J."/>
            <person name="Ruller R."/>
            <person name="Salamov A."/>
            <person name="Salih N.S."/>
            <person name="Samson R.A."/>
            <person name="Sandor E."/>
            <person name="Sanguinetti M."/>
            <person name="Schuetze T."/>
            <person name="Sepcic K."/>
            <person name="Shelest E."/>
            <person name="Sherlock G."/>
            <person name="Sophianopoulou V."/>
            <person name="Squina F.M."/>
            <person name="Sun H."/>
            <person name="Susca A."/>
            <person name="Todd R.B."/>
            <person name="Tsang A."/>
            <person name="Unkles S.E."/>
            <person name="van de Wiele N."/>
            <person name="van Rossen-Uffink D."/>
            <person name="Oliveira J.V."/>
            <person name="Vesth T.C."/>
            <person name="Visser J."/>
            <person name="Yu J.-H."/>
            <person name="Zhou M."/>
            <person name="Andersen M.R."/>
            <person name="Archer D.B."/>
            <person name="Baker S.E."/>
            <person name="Benoit I."/>
            <person name="Brakhage A.A."/>
            <person name="Braus G.H."/>
            <person name="Fischer R."/>
            <person name="Frisvad J.C."/>
            <person name="Goldman G.H."/>
            <person name="Houbraken J."/>
            <person name="Oakley B."/>
            <person name="Pocsi I."/>
            <person name="Scazzocchio C."/>
            <person name="Seiboth B."/>
            <person name="vanKuyk P.A."/>
            <person name="Wortman J."/>
            <person name="Dyer P.S."/>
            <person name="Grigoriev I.V."/>
        </authorList>
    </citation>
    <scope>NUCLEOTIDE SEQUENCE [LARGE SCALE GENOMIC DNA]</scope>
    <source>
        <strain evidence="2">CBS 506.65</strain>
    </source>
</reference>
<dbReference type="RefSeq" id="XP_022576805.1">
    <property type="nucleotide sequence ID" value="XM_022724300.1"/>
</dbReference>
<dbReference type="GeneID" id="34610765"/>
<sequence>MTLTAADVTFDPENMFLSKRKKRNAIIADVVNSAPSWAVNAKVVNGPHTSRSDRRNHITVDYIAPDGSFSRMHVLPSP</sequence>
<dbReference type="EMBL" id="KV878362">
    <property type="protein sequence ID" value="OJJ42295.1"/>
    <property type="molecule type" value="Genomic_DNA"/>
</dbReference>
<proteinExistence type="predicted"/>
<accession>A0A1L9S559</accession>
<dbReference type="Proteomes" id="UP000184188">
    <property type="component" value="Unassembled WGS sequence"/>
</dbReference>
<name>A0A1L9S559_9EURO</name>
<protein>
    <submittedName>
        <fullName evidence="1">Uncharacterized protein</fullName>
    </submittedName>
</protein>
<evidence type="ECO:0000313" key="1">
    <source>
        <dbReference type="EMBL" id="OJJ42295.1"/>
    </source>
</evidence>